<evidence type="ECO:0000256" key="1">
    <source>
        <dbReference type="SAM" id="MobiDB-lite"/>
    </source>
</evidence>
<feature type="compositionally biased region" description="Low complexity" evidence="1">
    <location>
        <begin position="142"/>
        <end position="157"/>
    </location>
</feature>
<dbReference type="Proteomes" id="UP000193560">
    <property type="component" value="Unassembled WGS sequence"/>
</dbReference>
<comment type="caution">
    <text evidence="2">The sequence shown here is derived from an EMBL/GenBank/DDBJ whole genome shotgun (WGS) entry which is preliminary data.</text>
</comment>
<keyword evidence="3" id="KW-1185">Reference proteome</keyword>
<name>A0A1X2I2G8_9FUNG</name>
<protein>
    <submittedName>
        <fullName evidence="2">Uncharacterized protein</fullName>
    </submittedName>
</protein>
<dbReference type="AlphaFoldDB" id="A0A1X2I2G8"/>
<proteinExistence type="predicted"/>
<dbReference type="EMBL" id="MCGE01000033">
    <property type="protein sequence ID" value="ORZ07892.1"/>
    <property type="molecule type" value="Genomic_DNA"/>
</dbReference>
<feature type="compositionally biased region" description="Low complexity" evidence="1">
    <location>
        <begin position="172"/>
        <end position="185"/>
    </location>
</feature>
<accession>A0A1X2I2G8</accession>
<organism evidence="2 3">
    <name type="scientific">Absidia repens</name>
    <dbReference type="NCBI Taxonomy" id="90262"/>
    <lineage>
        <taxon>Eukaryota</taxon>
        <taxon>Fungi</taxon>
        <taxon>Fungi incertae sedis</taxon>
        <taxon>Mucoromycota</taxon>
        <taxon>Mucoromycotina</taxon>
        <taxon>Mucoromycetes</taxon>
        <taxon>Mucorales</taxon>
        <taxon>Cunninghamellaceae</taxon>
        <taxon>Absidia</taxon>
    </lineage>
</organism>
<dbReference type="OrthoDB" id="2280446at2759"/>
<reference evidence="2 3" key="1">
    <citation type="submission" date="2016-07" db="EMBL/GenBank/DDBJ databases">
        <title>Pervasive Adenine N6-methylation of Active Genes in Fungi.</title>
        <authorList>
            <consortium name="DOE Joint Genome Institute"/>
            <person name="Mondo S.J."/>
            <person name="Dannebaum R.O."/>
            <person name="Kuo R.C."/>
            <person name="Labutti K."/>
            <person name="Haridas S."/>
            <person name="Kuo A."/>
            <person name="Salamov A."/>
            <person name="Ahrendt S.R."/>
            <person name="Lipzen A."/>
            <person name="Sullivan W."/>
            <person name="Andreopoulos W.B."/>
            <person name="Clum A."/>
            <person name="Lindquist E."/>
            <person name="Daum C."/>
            <person name="Ramamoorthy G.K."/>
            <person name="Gryganskyi A."/>
            <person name="Culley D."/>
            <person name="Magnuson J.K."/>
            <person name="James T.Y."/>
            <person name="O'Malley M.A."/>
            <person name="Stajich J.E."/>
            <person name="Spatafora J.W."/>
            <person name="Visel A."/>
            <person name="Grigoriev I.V."/>
        </authorList>
    </citation>
    <scope>NUCLEOTIDE SEQUENCE [LARGE SCALE GENOMIC DNA]</scope>
    <source>
        <strain evidence="2 3">NRRL 1336</strain>
    </source>
</reference>
<feature type="compositionally biased region" description="Polar residues" evidence="1">
    <location>
        <begin position="160"/>
        <end position="171"/>
    </location>
</feature>
<evidence type="ECO:0000313" key="2">
    <source>
        <dbReference type="EMBL" id="ORZ07892.1"/>
    </source>
</evidence>
<sequence>MNTSRNKSALLPRLHDDASYNLLLKNETYAKENKLMDASLLSPCIEITGYDMPVSMMVPMVNREEEMRHIVQRNPGYFIQVQQQVDDEKTFEKLKSTLYAPRQILSDQDWLWRIEKLLTKLSPALWERFQALIDYFPTINPTKSDSSESASSTTPPTMVLTDSPTEAISRNSSSSSSSSSSLSSSHLLTARPPLLAQLKEQHEDRESASGSTATSSTSSFRYLYDDHGFFFDPRIRHSKTWQKDLDAFLQECKLAMKADAYHRFIHWLFASPSKVTDANWESALYESLNYYPILFLKLKDWIDHQVE</sequence>
<gene>
    <name evidence="2" type="ORF">BCR42DRAFT_425679</name>
</gene>
<evidence type="ECO:0000313" key="3">
    <source>
        <dbReference type="Proteomes" id="UP000193560"/>
    </source>
</evidence>
<feature type="region of interest" description="Disordered" evidence="1">
    <location>
        <begin position="142"/>
        <end position="185"/>
    </location>
</feature>